<evidence type="ECO:0000313" key="5">
    <source>
        <dbReference type="Proteomes" id="UP000008838"/>
    </source>
</evidence>
<proteinExistence type="predicted"/>
<dbReference type="PANTHER" id="PTHR39339">
    <property type="entry name" value="SLR1444 PROTEIN"/>
    <property type="match status" value="1"/>
</dbReference>
<feature type="compositionally biased region" description="Basic and acidic residues" evidence="1">
    <location>
        <begin position="293"/>
        <end position="306"/>
    </location>
</feature>
<feature type="domain" description="CYTH" evidence="2">
    <location>
        <begin position="12"/>
        <end position="211"/>
    </location>
</feature>
<dbReference type="InterPro" id="IPR033469">
    <property type="entry name" value="CYTH-like_dom_sf"/>
</dbReference>
<dbReference type="PROSITE" id="PS51707">
    <property type="entry name" value="CYTH"/>
    <property type="match status" value="1"/>
</dbReference>
<dbReference type="Proteomes" id="UP000008838">
    <property type="component" value="Chromosome"/>
</dbReference>
<evidence type="ECO:0000313" key="4">
    <source>
        <dbReference type="EMBL" id="BAG29038.1"/>
    </source>
</evidence>
<reference evidence="4 5" key="1">
    <citation type="journal article" date="2008" name="J. Bacteriol.">
        <title>Complete genome sequence of the soil actinomycete Kocuria rhizophila.</title>
        <authorList>
            <person name="Takarada H."/>
            <person name="Sekine M."/>
            <person name="Kosugi H."/>
            <person name="Matsuo Y."/>
            <person name="Fujisawa T."/>
            <person name="Omata S."/>
            <person name="Kishi E."/>
            <person name="Shimizu A."/>
            <person name="Tsukatani N."/>
            <person name="Tanikawa S."/>
            <person name="Fujita N."/>
            <person name="Harayama S."/>
        </authorList>
    </citation>
    <scope>NUCLEOTIDE SEQUENCE [LARGE SCALE GENOMIC DNA]</scope>
    <source>
        <strain evidence="5">ATCC 9341 / DSM 348 / NBRC 103217 / DC2201</strain>
    </source>
</reference>
<dbReference type="HOGENOM" id="CLU_026984_1_0_11"/>
<dbReference type="Gene3D" id="1.40.20.10">
    <property type="entry name" value="CHAD domain"/>
    <property type="match status" value="1"/>
</dbReference>
<feature type="compositionally biased region" description="Basic and acidic residues" evidence="1">
    <location>
        <begin position="328"/>
        <end position="337"/>
    </location>
</feature>
<feature type="domain" description="CHAD" evidence="3">
    <location>
        <begin position="335"/>
        <end position="656"/>
    </location>
</feature>
<organism evidence="4 5">
    <name type="scientific">Kocuria rhizophila (strain ATCC 9341 / DSM 348 / NBRC 103217 / DC2201)</name>
    <dbReference type="NCBI Taxonomy" id="378753"/>
    <lineage>
        <taxon>Bacteria</taxon>
        <taxon>Bacillati</taxon>
        <taxon>Actinomycetota</taxon>
        <taxon>Actinomycetes</taxon>
        <taxon>Micrococcales</taxon>
        <taxon>Micrococcaceae</taxon>
        <taxon>Kocuria</taxon>
    </lineage>
</organism>
<evidence type="ECO:0000259" key="3">
    <source>
        <dbReference type="PROSITE" id="PS51708"/>
    </source>
</evidence>
<dbReference type="CDD" id="cd07374">
    <property type="entry name" value="CYTH-like_Pase"/>
    <property type="match status" value="1"/>
</dbReference>
<evidence type="ECO:0008006" key="6">
    <source>
        <dbReference type="Google" id="ProtNLM"/>
    </source>
</evidence>
<dbReference type="AlphaFoldDB" id="B2GJK9"/>
<dbReference type="SUPFAM" id="SSF55154">
    <property type="entry name" value="CYTH-like phosphatases"/>
    <property type="match status" value="1"/>
</dbReference>
<sequence length="659" mass="70456">MFHTGSTMVTHQVEIERKYDVAGKKKPKLKLHKLEHFTVGEAVEHDMSATYHDTAELLLARAKVAVRRRTGGSDDGWHVKYETGSVRGELHFEPLKTAPERVPAALREVLLGLTLGEELTPVATVDTHRTLYPVLGEDGQYAELCLDAVSARDERAGVTREWTECEVELSREDLTEKQAKTVFRAVEAVLFAAGAEPSSSVAKIARALGQDGGDTVRVVSPQNAPEATDDDARTGSELAAPGSATDAAASGADAARQDGSSEDTADGKTDGTAGTKDGKKSGTMHGKKGGKKGAKDRTKAADREDTAAQSAGSAADAGTGERAASSPKESRSTGERTGADALSEMIGHLTAQLQRWDLAVRIDAPDAVHQMRVRSRALRSVLQASRGFVAENVVTDMEQRLKDLARVLGDARDQEVALERLDVLLEAQPAGVLSATAKDELREAAQHLGTGTGRAVRRELDSAEYLQLVRDLRALGRGEGFTERAAQLSDKKFAKAVLGAALNRVLVTATTTAPEAGAEVAVSQMAQDVGERISLPGKDPQQTAAAFDVLHETRKAAKSARYVSEALIGVHAKAGKKRTRAAVVAKDYQDDLGVITDAAVMEEWLARAARSFQRTGKDRYAVGVLHGAELMELRNGMLEAAEILEDLVEDLRDALPSED</sequence>
<dbReference type="KEGG" id="krh:KRH_06910"/>
<evidence type="ECO:0000259" key="2">
    <source>
        <dbReference type="PROSITE" id="PS51707"/>
    </source>
</evidence>
<dbReference type="Pfam" id="PF05235">
    <property type="entry name" value="CHAD"/>
    <property type="match status" value="1"/>
</dbReference>
<dbReference type="eggNOG" id="COG5607">
    <property type="taxonomic scope" value="Bacteria"/>
</dbReference>
<feature type="compositionally biased region" description="Low complexity" evidence="1">
    <location>
        <begin position="307"/>
        <end position="318"/>
    </location>
</feature>
<dbReference type="EMBL" id="AP009152">
    <property type="protein sequence ID" value="BAG29038.1"/>
    <property type="molecule type" value="Genomic_DNA"/>
</dbReference>
<protein>
    <recommendedName>
        <fullName evidence="6">CHAD domain-containing protein</fullName>
    </recommendedName>
</protein>
<gene>
    <name evidence="4" type="ordered locus">KRH_06910</name>
</gene>
<evidence type="ECO:0000256" key="1">
    <source>
        <dbReference type="SAM" id="MobiDB-lite"/>
    </source>
</evidence>
<dbReference type="eggNOG" id="COG3025">
    <property type="taxonomic scope" value="Bacteria"/>
</dbReference>
<accession>B2GJK9</accession>
<dbReference type="SMART" id="SM00880">
    <property type="entry name" value="CHAD"/>
    <property type="match status" value="1"/>
</dbReference>
<dbReference type="InterPro" id="IPR007899">
    <property type="entry name" value="CHAD_dom"/>
</dbReference>
<dbReference type="Pfam" id="PF01928">
    <property type="entry name" value="CYTH"/>
    <property type="match status" value="1"/>
</dbReference>
<dbReference type="Gene3D" id="2.40.320.10">
    <property type="entry name" value="Hypothetical Protein Pfu-838710-001"/>
    <property type="match status" value="1"/>
</dbReference>
<dbReference type="InterPro" id="IPR038186">
    <property type="entry name" value="CHAD_dom_sf"/>
</dbReference>
<feature type="compositionally biased region" description="Low complexity" evidence="1">
    <location>
        <begin position="239"/>
        <end position="258"/>
    </location>
</feature>
<feature type="region of interest" description="Disordered" evidence="1">
    <location>
        <begin position="213"/>
        <end position="337"/>
    </location>
</feature>
<dbReference type="PROSITE" id="PS51708">
    <property type="entry name" value="CHAD"/>
    <property type="match status" value="1"/>
</dbReference>
<name>B2GJK9_KOCRD</name>
<dbReference type="SMART" id="SM01118">
    <property type="entry name" value="CYTH"/>
    <property type="match status" value="1"/>
</dbReference>
<dbReference type="STRING" id="378753.KRH_06910"/>
<keyword evidence="5" id="KW-1185">Reference proteome</keyword>
<dbReference type="PANTHER" id="PTHR39339:SF1">
    <property type="entry name" value="CHAD DOMAIN-CONTAINING PROTEIN"/>
    <property type="match status" value="1"/>
</dbReference>
<dbReference type="InterPro" id="IPR023577">
    <property type="entry name" value="CYTH_domain"/>
</dbReference>